<sequence length="333" mass="38975">MRYGYHPVTEEWQEIHEQINMILDILKMASEGGTRCQVATKLRKNIFYVSEVFGYLAYRKLLPEQINKSYTTDIKDPPENLLECFQSIDCSWRTYSENRYKKLKERYEWPLVTYSYYYANSEVQKYFMLKPSNLKKPLKKYLQINQVVEKQVSDLVMSETKITLEQIAATVDISETTLRNHGLAEVVRKQQERQISLHLDREERCLRQSFDNELIMRKFASEFDPQYMHLDEKKTQEGMFGGIIASGIQTLALTFKLWVECGLYGEDVVAGTAMDNIRFIKPVYPDDELHVVVEVINLEDNRKNTGIVTVNLSTFNHTTQKIFEGDLSVIIKK</sequence>
<reference evidence="2 3" key="1">
    <citation type="submission" date="2023-07" db="EMBL/GenBank/DDBJ databases">
        <title>Genomic Encyclopedia of Type Strains, Phase IV (KMG-IV): sequencing the most valuable type-strain genomes for metagenomic binning, comparative biology and taxonomic classification.</title>
        <authorList>
            <person name="Goeker M."/>
        </authorList>
    </citation>
    <scope>NUCLEOTIDE SEQUENCE [LARGE SCALE GENOMIC DNA]</scope>
    <source>
        <strain evidence="2 3">DSM 14914</strain>
    </source>
</reference>
<dbReference type="Gene3D" id="3.10.129.10">
    <property type="entry name" value="Hotdog Thioesterase"/>
    <property type="match status" value="1"/>
</dbReference>
<evidence type="ECO:0000259" key="1">
    <source>
        <dbReference type="Pfam" id="PF01575"/>
    </source>
</evidence>
<dbReference type="PANTHER" id="PTHR43664:SF1">
    <property type="entry name" value="BETA-METHYLMALYL-COA DEHYDRATASE"/>
    <property type="match status" value="1"/>
</dbReference>
<dbReference type="InterPro" id="IPR052342">
    <property type="entry name" value="MCH/BMMD"/>
</dbReference>
<dbReference type="Pfam" id="PF01575">
    <property type="entry name" value="MaoC_dehydratas"/>
    <property type="match status" value="1"/>
</dbReference>
<gene>
    <name evidence="2" type="ORF">QOZ95_004706</name>
</gene>
<comment type="caution">
    <text evidence="2">The sequence shown here is derived from an EMBL/GenBank/DDBJ whole genome shotgun (WGS) entry which is preliminary data.</text>
</comment>
<name>A0ABU0L5I4_9BACL</name>
<proteinExistence type="predicted"/>
<dbReference type="Proteomes" id="UP001242811">
    <property type="component" value="Unassembled WGS sequence"/>
</dbReference>
<organism evidence="2 3">
    <name type="scientific">Paenibacillus brasilensis</name>
    <dbReference type="NCBI Taxonomy" id="128574"/>
    <lineage>
        <taxon>Bacteria</taxon>
        <taxon>Bacillati</taxon>
        <taxon>Bacillota</taxon>
        <taxon>Bacilli</taxon>
        <taxon>Bacillales</taxon>
        <taxon>Paenibacillaceae</taxon>
        <taxon>Paenibacillus</taxon>
    </lineage>
</organism>
<feature type="domain" description="MaoC-like" evidence="1">
    <location>
        <begin position="214"/>
        <end position="311"/>
    </location>
</feature>
<keyword evidence="3" id="KW-1185">Reference proteome</keyword>
<accession>A0ABU0L5I4</accession>
<dbReference type="PANTHER" id="PTHR43664">
    <property type="entry name" value="MONOAMINE OXIDASE-RELATED"/>
    <property type="match status" value="1"/>
</dbReference>
<evidence type="ECO:0000313" key="3">
    <source>
        <dbReference type="Proteomes" id="UP001242811"/>
    </source>
</evidence>
<dbReference type="EMBL" id="JAUSWA010000037">
    <property type="protein sequence ID" value="MDQ0496516.1"/>
    <property type="molecule type" value="Genomic_DNA"/>
</dbReference>
<dbReference type="InterPro" id="IPR002539">
    <property type="entry name" value="MaoC-like_dom"/>
</dbReference>
<dbReference type="SUPFAM" id="SSF54637">
    <property type="entry name" value="Thioesterase/thiol ester dehydrase-isomerase"/>
    <property type="match status" value="1"/>
</dbReference>
<dbReference type="InterPro" id="IPR029069">
    <property type="entry name" value="HotDog_dom_sf"/>
</dbReference>
<evidence type="ECO:0000313" key="2">
    <source>
        <dbReference type="EMBL" id="MDQ0496516.1"/>
    </source>
</evidence>
<protein>
    <submittedName>
        <fullName evidence="2">Acyl dehydratase</fullName>
    </submittedName>
</protein>